<dbReference type="AlphaFoldDB" id="A0A845HH26"/>
<dbReference type="RefSeq" id="WP_161089486.1">
    <property type="nucleotide sequence ID" value="NZ_WWCV01000011.1"/>
</dbReference>
<gene>
    <name evidence="1" type="ORF">GTP81_08595</name>
</gene>
<dbReference type="EMBL" id="WWCV01000011">
    <property type="protein sequence ID" value="MYN16809.1"/>
    <property type="molecule type" value="Genomic_DNA"/>
</dbReference>
<comment type="caution">
    <text evidence="1">The sequence shown here is derived from an EMBL/GenBank/DDBJ whole genome shotgun (WGS) entry which is preliminary data.</text>
</comment>
<organism evidence="1 2">
    <name type="scientific">Duganella vulcania</name>
    <dbReference type="NCBI Taxonomy" id="2692166"/>
    <lineage>
        <taxon>Bacteria</taxon>
        <taxon>Pseudomonadati</taxon>
        <taxon>Pseudomonadota</taxon>
        <taxon>Betaproteobacteria</taxon>
        <taxon>Burkholderiales</taxon>
        <taxon>Oxalobacteraceae</taxon>
        <taxon>Telluria group</taxon>
        <taxon>Duganella</taxon>
    </lineage>
</organism>
<reference evidence="1 2" key="1">
    <citation type="submission" date="2019-12" db="EMBL/GenBank/DDBJ databases">
        <title>Novel species isolated from a subtropical stream in China.</title>
        <authorList>
            <person name="Lu H."/>
        </authorList>
    </citation>
    <scope>NUCLEOTIDE SEQUENCE [LARGE SCALE GENOMIC DNA]</scope>
    <source>
        <strain evidence="1 2">FT107W</strain>
    </source>
</reference>
<keyword evidence="2" id="KW-1185">Reference proteome</keyword>
<evidence type="ECO:0000313" key="2">
    <source>
        <dbReference type="Proteomes" id="UP000484875"/>
    </source>
</evidence>
<proteinExistence type="predicted"/>
<sequence>MMTIRPAQMEALIAPQKEIFATIAVGYLSKFFPEDPRLTDRNAIGSLIADGGERAHTYAILGEPELLLYLFLVFERGLHFELAAEHRWMKTILDEPSTHGEEKMSRIFSRLAKAK</sequence>
<evidence type="ECO:0000313" key="1">
    <source>
        <dbReference type="EMBL" id="MYN16809.1"/>
    </source>
</evidence>
<accession>A0A845HH26</accession>
<protein>
    <submittedName>
        <fullName evidence="1">Uncharacterized protein</fullName>
    </submittedName>
</protein>
<name>A0A845HH26_9BURK</name>
<dbReference type="Proteomes" id="UP000484875">
    <property type="component" value="Unassembled WGS sequence"/>
</dbReference>